<dbReference type="InterPro" id="IPR002298">
    <property type="entry name" value="DNA_polymerase_A"/>
</dbReference>
<protein>
    <recommendedName>
        <fullName evidence="3">DNA polymerase</fullName>
        <ecNumber evidence="2">2.7.7.7</ecNumber>
    </recommendedName>
</protein>
<keyword evidence="8" id="KW-1194">Viral DNA replication</keyword>
<dbReference type="SMART" id="SM00474">
    <property type="entry name" value="35EXOc"/>
    <property type="match status" value="1"/>
</dbReference>
<dbReference type="PRINTS" id="PR00868">
    <property type="entry name" value="DNAPOLI"/>
</dbReference>
<evidence type="ECO:0000256" key="10">
    <source>
        <dbReference type="ARBA" id="ARBA00049244"/>
    </source>
</evidence>
<keyword evidence="13" id="KW-0378">Hydrolase</keyword>
<evidence type="ECO:0000313" key="13">
    <source>
        <dbReference type="EMBL" id="CAB4190018.1"/>
    </source>
</evidence>
<evidence type="ECO:0000259" key="11">
    <source>
        <dbReference type="SMART" id="SM00474"/>
    </source>
</evidence>
<dbReference type="PROSITE" id="PS00447">
    <property type="entry name" value="DNA_POLYMERASE_A"/>
    <property type="match status" value="1"/>
</dbReference>
<accession>A0A6J5R8J7</accession>
<evidence type="ECO:0000256" key="4">
    <source>
        <dbReference type="ARBA" id="ARBA00022679"/>
    </source>
</evidence>
<dbReference type="Gene3D" id="1.20.1060.10">
    <property type="entry name" value="Taq DNA Polymerase, Chain T, domain 4"/>
    <property type="match status" value="1"/>
</dbReference>
<evidence type="ECO:0000256" key="9">
    <source>
        <dbReference type="ARBA" id="ARBA00023125"/>
    </source>
</evidence>
<feature type="domain" description="3'-5' exonuclease" evidence="11">
    <location>
        <begin position="14"/>
        <end position="215"/>
    </location>
</feature>
<name>A0A6J5R8J7_9CAUD</name>
<comment type="catalytic activity">
    <reaction evidence="10">
        <text>DNA(n) + a 2'-deoxyribonucleoside 5'-triphosphate = DNA(n+1) + diphosphate</text>
        <dbReference type="Rhea" id="RHEA:22508"/>
        <dbReference type="Rhea" id="RHEA-COMP:17339"/>
        <dbReference type="Rhea" id="RHEA-COMP:17340"/>
        <dbReference type="ChEBI" id="CHEBI:33019"/>
        <dbReference type="ChEBI" id="CHEBI:61560"/>
        <dbReference type="ChEBI" id="CHEBI:173112"/>
        <dbReference type="EC" id="2.7.7.7"/>
    </reaction>
</comment>
<evidence type="ECO:0000256" key="6">
    <source>
        <dbReference type="ARBA" id="ARBA00022705"/>
    </source>
</evidence>
<dbReference type="Pfam" id="PF01612">
    <property type="entry name" value="DNA_pol_A_exo1"/>
    <property type="match status" value="1"/>
</dbReference>
<dbReference type="InterPro" id="IPR012337">
    <property type="entry name" value="RNaseH-like_sf"/>
</dbReference>
<keyword evidence="13" id="KW-0540">Nuclease</keyword>
<dbReference type="InterPro" id="IPR002562">
    <property type="entry name" value="3'-5'_exonuclease_dom"/>
</dbReference>
<dbReference type="GO" id="GO:0039693">
    <property type="term" value="P:viral DNA genome replication"/>
    <property type="evidence" value="ECO:0007669"/>
    <property type="project" value="UniProtKB-KW"/>
</dbReference>
<gene>
    <name evidence="13" type="ORF">UFOVP1202_22</name>
</gene>
<dbReference type="InterPro" id="IPR019760">
    <property type="entry name" value="DNA-dir_DNA_pol_A_CS"/>
</dbReference>
<proteinExistence type="inferred from homology"/>
<keyword evidence="6" id="KW-0235">DNA replication</keyword>
<dbReference type="InterPro" id="IPR043502">
    <property type="entry name" value="DNA/RNA_pol_sf"/>
</dbReference>
<evidence type="ECO:0000256" key="1">
    <source>
        <dbReference type="ARBA" id="ARBA00007705"/>
    </source>
</evidence>
<dbReference type="EMBL" id="LR797147">
    <property type="protein sequence ID" value="CAB4190018.1"/>
    <property type="molecule type" value="Genomic_DNA"/>
</dbReference>
<keyword evidence="13" id="KW-0269">Exonuclease</keyword>
<dbReference type="PANTHER" id="PTHR10133:SF27">
    <property type="entry name" value="DNA POLYMERASE NU"/>
    <property type="match status" value="1"/>
</dbReference>
<dbReference type="Gene3D" id="1.10.150.20">
    <property type="entry name" value="5' to 3' exonuclease, C-terminal subdomain"/>
    <property type="match status" value="1"/>
</dbReference>
<keyword evidence="9" id="KW-0238">DNA-binding</keyword>
<evidence type="ECO:0000256" key="7">
    <source>
        <dbReference type="ARBA" id="ARBA00022932"/>
    </source>
</evidence>
<comment type="similarity">
    <text evidence="1">Belongs to the DNA polymerase type-A family.</text>
</comment>
<dbReference type="SUPFAM" id="SSF56672">
    <property type="entry name" value="DNA/RNA polymerases"/>
    <property type="match status" value="1"/>
</dbReference>
<dbReference type="EC" id="2.7.7.7" evidence="2"/>
<dbReference type="InterPro" id="IPR036397">
    <property type="entry name" value="RNaseH_sf"/>
</dbReference>
<dbReference type="GO" id="GO:0006302">
    <property type="term" value="P:double-strand break repair"/>
    <property type="evidence" value="ECO:0007669"/>
    <property type="project" value="TreeGrafter"/>
</dbReference>
<evidence type="ECO:0000256" key="8">
    <source>
        <dbReference type="ARBA" id="ARBA00023109"/>
    </source>
</evidence>
<dbReference type="Gene3D" id="3.30.70.370">
    <property type="match status" value="1"/>
</dbReference>
<dbReference type="SUPFAM" id="SSF53098">
    <property type="entry name" value="Ribonuclease H-like"/>
    <property type="match status" value="1"/>
</dbReference>
<dbReference type="SMART" id="SM00482">
    <property type="entry name" value="POLAc"/>
    <property type="match status" value="1"/>
</dbReference>
<dbReference type="GO" id="GO:0003677">
    <property type="term" value="F:DNA binding"/>
    <property type="evidence" value="ECO:0007669"/>
    <property type="project" value="UniProtKB-KW"/>
</dbReference>
<reference evidence="13" key="1">
    <citation type="submission" date="2020-05" db="EMBL/GenBank/DDBJ databases">
        <authorList>
            <person name="Chiriac C."/>
            <person name="Salcher M."/>
            <person name="Ghai R."/>
            <person name="Kavagutti S V."/>
        </authorList>
    </citation>
    <scope>NUCLEOTIDE SEQUENCE</scope>
</reference>
<sequence length="634" mass="71291">MATDKKDDRTMGFMTVLDTDATTLEWVPPSSFPDLTGYKEVAIDLETHDPNLTTLGPGWARKDGKIVGVAVAAGEDAWYFPFAHAVAPNLDKRMVLRWLQKQMDTPRQRKIMHNAQYDLGWLMAEGIEVKGEIVDTMIVAALVDENRLSYSLDNLAKQYCGMRKDEKLLRAAAKDWALDPKKDMWRLPATYVGTYAEQDARATLALWNVLKRELEAQQLQAIFEIEQPLTEILVKMRMQGVPVDLDKAEQSRKVLRKKVAELKVFIKHKSGVDIEPWAAASVQKVFDSLGLTYEQTETGQPAFNKMFLASHPNEVANAVVQLREMDKADSTFIDSILQHSKGGRIHCEFHQLRSDDGGTVTGRMSCSNPNLQQIPARDPVVKKLIRGIFVPEDGCQWGSFDYSSQEPRLLVHYCAILPENMRHPMIDEMVAQFHAGNADLHQMTADIVGVKRKQAKTINLGIMYGMGVAKMATQLGIDQEEAKNLLAIYHQKVPFVKGIADIASRQAEQHGKVRTVGGRLGRFPLWESRQFGYTKPLPHDEALKEYGPGLRRAFTYKALNKLIQGSAADQTKKAMVDCMREGLQPMLQIHDELCFNVESDAQAAKIREIMENGINLMVPSKVDQDLQSNWGDVD</sequence>
<organism evidence="13">
    <name type="scientific">uncultured Caudovirales phage</name>
    <dbReference type="NCBI Taxonomy" id="2100421"/>
    <lineage>
        <taxon>Viruses</taxon>
        <taxon>Duplodnaviria</taxon>
        <taxon>Heunggongvirae</taxon>
        <taxon>Uroviricota</taxon>
        <taxon>Caudoviricetes</taxon>
        <taxon>Peduoviridae</taxon>
        <taxon>Maltschvirus</taxon>
        <taxon>Maltschvirus maltsch</taxon>
    </lineage>
</organism>
<dbReference type="GO" id="GO:0006261">
    <property type="term" value="P:DNA-templated DNA replication"/>
    <property type="evidence" value="ECO:0007669"/>
    <property type="project" value="InterPro"/>
</dbReference>
<dbReference type="InterPro" id="IPR001098">
    <property type="entry name" value="DNA-dir_DNA_pol_A_palm_dom"/>
</dbReference>
<evidence type="ECO:0000256" key="3">
    <source>
        <dbReference type="ARBA" id="ARBA00015749"/>
    </source>
</evidence>
<evidence type="ECO:0000259" key="12">
    <source>
        <dbReference type="SMART" id="SM00482"/>
    </source>
</evidence>
<dbReference type="GO" id="GO:0003887">
    <property type="term" value="F:DNA-directed DNA polymerase activity"/>
    <property type="evidence" value="ECO:0007669"/>
    <property type="project" value="UniProtKB-KW"/>
</dbReference>
<dbReference type="PANTHER" id="PTHR10133">
    <property type="entry name" value="DNA POLYMERASE I"/>
    <property type="match status" value="1"/>
</dbReference>
<evidence type="ECO:0000256" key="5">
    <source>
        <dbReference type="ARBA" id="ARBA00022695"/>
    </source>
</evidence>
<keyword evidence="7" id="KW-0239">DNA-directed DNA polymerase</keyword>
<dbReference type="Pfam" id="PF00476">
    <property type="entry name" value="DNA_pol_A"/>
    <property type="match status" value="1"/>
</dbReference>
<dbReference type="GO" id="GO:0008408">
    <property type="term" value="F:3'-5' exonuclease activity"/>
    <property type="evidence" value="ECO:0007669"/>
    <property type="project" value="InterPro"/>
</dbReference>
<keyword evidence="5" id="KW-0548">Nucleotidyltransferase</keyword>
<feature type="domain" description="DNA-directed DNA polymerase family A palm" evidence="12">
    <location>
        <begin position="382"/>
        <end position="601"/>
    </location>
</feature>
<dbReference type="Gene3D" id="3.30.420.10">
    <property type="entry name" value="Ribonuclease H-like superfamily/Ribonuclease H"/>
    <property type="match status" value="1"/>
</dbReference>
<keyword evidence="4" id="KW-0808">Transferase</keyword>
<evidence type="ECO:0000256" key="2">
    <source>
        <dbReference type="ARBA" id="ARBA00012417"/>
    </source>
</evidence>